<dbReference type="AlphaFoldDB" id="A0A356W451"/>
<evidence type="ECO:0000256" key="1">
    <source>
        <dbReference type="ARBA" id="ARBA00023015"/>
    </source>
</evidence>
<dbReference type="Gene3D" id="1.10.1660.10">
    <property type="match status" value="1"/>
</dbReference>
<dbReference type="SMART" id="SM00422">
    <property type="entry name" value="HTH_MERR"/>
    <property type="match status" value="1"/>
</dbReference>
<name>A0A356W451_9PROT</name>
<dbReference type="InterPro" id="IPR047057">
    <property type="entry name" value="MerR_fam"/>
</dbReference>
<evidence type="ECO:0000259" key="4">
    <source>
        <dbReference type="PROSITE" id="PS50937"/>
    </source>
</evidence>
<dbReference type="Proteomes" id="UP000263957">
    <property type="component" value="Unassembled WGS sequence"/>
</dbReference>
<dbReference type="Pfam" id="PF09278">
    <property type="entry name" value="MerR-DNA-bind"/>
    <property type="match status" value="1"/>
</dbReference>
<dbReference type="InterPro" id="IPR009061">
    <property type="entry name" value="DNA-bd_dom_put_sf"/>
</dbReference>
<evidence type="ECO:0000313" key="6">
    <source>
        <dbReference type="Proteomes" id="UP000263957"/>
    </source>
</evidence>
<accession>A0A356W451</accession>
<protein>
    <submittedName>
        <fullName evidence="5">Transcriptional regulator</fullName>
    </submittedName>
</protein>
<dbReference type="GO" id="GO:0003677">
    <property type="term" value="F:DNA binding"/>
    <property type="evidence" value="ECO:0007669"/>
    <property type="project" value="UniProtKB-KW"/>
</dbReference>
<dbReference type="SUPFAM" id="SSF46955">
    <property type="entry name" value="Putative DNA-binding domain"/>
    <property type="match status" value="1"/>
</dbReference>
<dbReference type="Pfam" id="PF00376">
    <property type="entry name" value="MerR"/>
    <property type="match status" value="1"/>
</dbReference>
<feature type="domain" description="HTH merR-type" evidence="4">
    <location>
        <begin position="31"/>
        <end position="95"/>
    </location>
</feature>
<dbReference type="InterPro" id="IPR000551">
    <property type="entry name" value="MerR-type_HTH_dom"/>
</dbReference>
<dbReference type="PROSITE" id="PS50937">
    <property type="entry name" value="HTH_MERR_2"/>
    <property type="match status" value="1"/>
</dbReference>
<keyword evidence="3" id="KW-0804">Transcription</keyword>
<dbReference type="InterPro" id="IPR015358">
    <property type="entry name" value="Tscrpt_reg_MerR_DNA-bd"/>
</dbReference>
<dbReference type="PANTHER" id="PTHR30204">
    <property type="entry name" value="REDOX-CYCLING DRUG-SENSING TRANSCRIPTIONAL ACTIVATOR SOXR"/>
    <property type="match status" value="1"/>
</dbReference>
<dbReference type="GO" id="GO:0003700">
    <property type="term" value="F:DNA-binding transcription factor activity"/>
    <property type="evidence" value="ECO:0007669"/>
    <property type="project" value="InterPro"/>
</dbReference>
<evidence type="ECO:0000313" key="5">
    <source>
        <dbReference type="EMBL" id="HBQ47785.1"/>
    </source>
</evidence>
<reference evidence="5 6" key="1">
    <citation type="journal article" date="2018" name="Nat. Biotechnol.">
        <title>A standardized bacterial taxonomy based on genome phylogeny substantially revises the tree of life.</title>
        <authorList>
            <person name="Parks D.H."/>
            <person name="Chuvochina M."/>
            <person name="Waite D.W."/>
            <person name="Rinke C."/>
            <person name="Skarshewski A."/>
            <person name="Chaumeil P.A."/>
            <person name="Hugenholtz P."/>
        </authorList>
    </citation>
    <scope>NUCLEOTIDE SEQUENCE [LARGE SCALE GENOMIC DNA]</scope>
    <source>
        <strain evidence="5">UBA10378</strain>
    </source>
</reference>
<dbReference type="CDD" id="cd04785">
    <property type="entry name" value="HTH_CadR-PbrR-like"/>
    <property type="match status" value="1"/>
</dbReference>
<dbReference type="PANTHER" id="PTHR30204:SF92">
    <property type="entry name" value="HTH-TYPE TRANSCRIPTIONAL REGULATOR ZNTR"/>
    <property type="match status" value="1"/>
</dbReference>
<sequence length="155" mass="17230">MITLRSVVGTDTSGYFIMAITSPRAALKRAELAGRLGCNLETIRYYEKIELLPEPARTASGHRLYSNEDQVRLRFILRARSLGFSVEDVRSLLGINDGRPSCAEVRALAEAHRGDIRKRIADLKQMDRRLGEIMAGCTGAETPDCALTDKLFEDS</sequence>
<dbReference type="EMBL" id="DOGS01000060">
    <property type="protein sequence ID" value="HBQ47785.1"/>
    <property type="molecule type" value="Genomic_DNA"/>
</dbReference>
<comment type="caution">
    <text evidence="5">The sequence shown here is derived from an EMBL/GenBank/DDBJ whole genome shotgun (WGS) entry which is preliminary data.</text>
</comment>
<keyword evidence="2" id="KW-0238">DNA-binding</keyword>
<dbReference type="PRINTS" id="PR00040">
    <property type="entry name" value="HTHMERR"/>
</dbReference>
<evidence type="ECO:0000256" key="3">
    <source>
        <dbReference type="ARBA" id="ARBA00023163"/>
    </source>
</evidence>
<proteinExistence type="predicted"/>
<evidence type="ECO:0000256" key="2">
    <source>
        <dbReference type="ARBA" id="ARBA00023125"/>
    </source>
</evidence>
<keyword evidence="1" id="KW-0805">Transcription regulation</keyword>
<organism evidence="5 6">
    <name type="scientific">Hyphomonas atlantica</name>
    <dbReference type="NCBI Taxonomy" id="1280948"/>
    <lineage>
        <taxon>Bacteria</taxon>
        <taxon>Pseudomonadati</taxon>
        <taxon>Pseudomonadota</taxon>
        <taxon>Alphaproteobacteria</taxon>
        <taxon>Hyphomonadales</taxon>
        <taxon>Hyphomonadaceae</taxon>
        <taxon>Hyphomonas</taxon>
    </lineage>
</organism>
<gene>
    <name evidence="5" type="ORF">DD728_02690</name>
</gene>